<proteinExistence type="predicted"/>
<reference evidence="3" key="1">
    <citation type="submission" date="2017-01" db="EMBL/GenBank/DDBJ databases">
        <authorList>
            <person name="Wang Y."/>
            <person name="White M."/>
            <person name="Kvist S."/>
            <person name="Moncalvo J.-M."/>
        </authorList>
    </citation>
    <scope>NUCLEOTIDE SEQUENCE [LARGE SCALE GENOMIC DNA]</scope>
    <source>
        <strain evidence="3">ID-206-W2</strain>
    </source>
</reference>
<accession>A0A1R1XDX5</accession>
<dbReference type="GO" id="GO:0008270">
    <property type="term" value="F:zinc ion binding"/>
    <property type="evidence" value="ECO:0007669"/>
    <property type="project" value="InterPro"/>
</dbReference>
<dbReference type="GO" id="GO:0003676">
    <property type="term" value="F:nucleic acid binding"/>
    <property type="evidence" value="ECO:0007669"/>
    <property type="project" value="InterPro"/>
</dbReference>
<evidence type="ECO:0000256" key="1">
    <source>
        <dbReference type="SAM" id="MobiDB-lite"/>
    </source>
</evidence>
<feature type="region of interest" description="Disordered" evidence="1">
    <location>
        <begin position="304"/>
        <end position="334"/>
    </location>
</feature>
<sequence>SKHLVGTYYTIQEDFRNRVTYCIFHKLSDAEKLIKNFICRQGIKIEFYQTVKFEEDITIINIPNFKDVDIITMIEIIKSQLENCGEIKDISALARKGTGEFLPYGMKILFAKKSVDTDLPSFFVHDGGKINLFYRGCKEACSFCKEAGHWKSACPQIEKKKNLNNSKKVTQKTKPNEAVAKLAESFTTGKIDTDQTPIENISKPIRTVDFGTDFGLPMSSNKLHKDVLHVSLEKDHKKLPEKISENKNKNSSNISGKLNIANLVTLKSDSVKNKIPIFPMIGAGDSIEKNSVPSSYVPVFPDVNEDHNMDEESSSPIVKSEADFNNSRNDMNIGDTSQMQLASESDLNDIVDYSSDSSI</sequence>
<feature type="compositionally biased region" description="Polar residues" evidence="1">
    <location>
        <begin position="323"/>
        <end position="334"/>
    </location>
</feature>
<dbReference type="EMBL" id="LSSM01005372">
    <property type="protein sequence ID" value="OMJ12822.1"/>
    <property type="molecule type" value="Genomic_DNA"/>
</dbReference>
<dbReference type="AlphaFoldDB" id="A0A1R1XDX5"/>
<evidence type="ECO:0000313" key="2">
    <source>
        <dbReference type="EMBL" id="OMJ12822.1"/>
    </source>
</evidence>
<dbReference type="InterPro" id="IPR036875">
    <property type="entry name" value="Znf_CCHC_sf"/>
</dbReference>
<feature type="non-terminal residue" evidence="2">
    <location>
        <position position="1"/>
    </location>
</feature>
<evidence type="ECO:0008006" key="4">
    <source>
        <dbReference type="Google" id="ProtNLM"/>
    </source>
</evidence>
<dbReference type="SUPFAM" id="SSF57756">
    <property type="entry name" value="Retrovirus zinc finger-like domains"/>
    <property type="match status" value="1"/>
</dbReference>
<dbReference type="Proteomes" id="UP000187429">
    <property type="component" value="Unassembled WGS sequence"/>
</dbReference>
<dbReference type="OrthoDB" id="5554389at2759"/>
<keyword evidence="3" id="KW-1185">Reference proteome</keyword>
<gene>
    <name evidence="2" type="ORF">AYI69_g9252</name>
</gene>
<name>A0A1R1XDX5_9FUNG</name>
<comment type="caution">
    <text evidence="2">The sequence shown here is derived from an EMBL/GenBank/DDBJ whole genome shotgun (WGS) entry which is preliminary data.</text>
</comment>
<protein>
    <recommendedName>
        <fullName evidence="4">CCHC-type domain-containing protein</fullName>
    </recommendedName>
</protein>
<evidence type="ECO:0000313" key="3">
    <source>
        <dbReference type="Proteomes" id="UP000187429"/>
    </source>
</evidence>
<organism evidence="2 3">
    <name type="scientific">Smittium culicis</name>
    <dbReference type="NCBI Taxonomy" id="133412"/>
    <lineage>
        <taxon>Eukaryota</taxon>
        <taxon>Fungi</taxon>
        <taxon>Fungi incertae sedis</taxon>
        <taxon>Zoopagomycota</taxon>
        <taxon>Kickxellomycotina</taxon>
        <taxon>Harpellomycetes</taxon>
        <taxon>Harpellales</taxon>
        <taxon>Legeriomycetaceae</taxon>
        <taxon>Smittium</taxon>
    </lineage>
</organism>